<evidence type="ECO:0000256" key="1">
    <source>
        <dbReference type="SAM" id="MobiDB-lite"/>
    </source>
</evidence>
<evidence type="ECO:0000313" key="2">
    <source>
        <dbReference type="EMBL" id="WVZ71760.1"/>
    </source>
</evidence>
<name>A0AAQ3TEI3_PASNO</name>
<sequence>PHPPPHPHPASLASRPVARHPGRRPRLVGRPALPRADHLPPCRPPPRAASRSAPPWPAPSRLFPAVAAAWEGGRRGAPADLVASGRGGLDPMGSHRFLLILPQPRHRTGSASTSAPPVPAVSPAFAPLAVRSPAHHGVEHLVLPLQPSQELLGVLDTRRLQRGLHSLGALGGSGGPAIGRARGLRARRRRRGEREGGGSFHHSARARWLPTWRKERRQRGHSKSSTFGVEGRLDGCAVGDRVDRCSIFLPYMQLHPL</sequence>
<accession>A0AAQ3TEI3</accession>
<protein>
    <submittedName>
        <fullName evidence="2">Uncharacterized protein</fullName>
    </submittedName>
</protein>
<keyword evidence="3" id="KW-1185">Reference proteome</keyword>
<feature type="compositionally biased region" description="Basic residues" evidence="1">
    <location>
        <begin position="182"/>
        <end position="191"/>
    </location>
</feature>
<feature type="non-terminal residue" evidence="2">
    <location>
        <position position="1"/>
    </location>
</feature>
<feature type="region of interest" description="Disordered" evidence="1">
    <location>
        <begin position="175"/>
        <end position="228"/>
    </location>
</feature>
<feature type="region of interest" description="Disordered" evidence="1">
    <location>
        <begin position="1"/>
        <end position="58"/>
    </location>
</feature>
<proteinExistence type="predicted"/>
<reference evidence="2 3" key="1">
    <citation type="submission" date="2024-02" db="EMBL/GenBank/DDBJ databases">
        <title>High-quality chromosome-scale genome assembly of Pensacola bahiagrass (Paspalum notatum Flugge var. saurae).</title>
        <authorList>
            <person name="Vega J.M."/>
            <person name="Podio M."/>
            <person name="Orjuela J."/>
            <person name="Siena L.A."/>
            <person name="Pessino S.C."/>
            <person name="Combes M.C."/>
            <person name="Mariac C."/>
            <person name="Albertini E."/>
            <person name="Pupilli F."/>
            <person name="Ortiz J.P.A."/>
            <person name="Leblanc O."/>
        </authorList>
    </citation>
    <scope>NUCLEOTIDE SEQUENCE [LARGE SCALE GENOMIC DNA]</scope>
    <source>
        <strain evidence="2">R1</strain>
        <tissue evidence="2">Leaf</tissue>
    </source>
</reference>
<organism evidence="2 3">
    <name type="scientific">Paspalum notatum var. saurae</name>
    <dbReference type="NCBI Taxonomy" id="547442"/>
    <lineage>
        <taxon>Eukaryota</taxon>
        <taxon>Viridiplantae</taxon>
        <taxon>Streptophyta</taxon>
        <taxon>Embryophyta</taxon>
        <taxon>Tracheophyta</taxon>
        <taxon>Spermatophyta</taxon>
        <taxon>Magnoliopsida</taxon>
        <taxon>Liliopsida</taxon>
        <taxon>Poales</taxon>
        <taxon>Poaceae</taxon>
        <taxon>PACMAD clade</taxon>
        <taxon>Panicoideae</taxon>
        <taxon>Andropogonodae</taxon>
        <taxon>Paspaleae</taxon>
        <taxon>Paspalinae</taxon>
        <taxon>Paspalum</taxon>
    </lineage>
</organism>
<dbReference type="Proteomes" id="UP001341281">
    <property type="component" value="Chromosome 04"/>
</dbReference>
<dbReference type="AlphaFoldDB" id="A0AAQ3TEI3"/>
<gene>
    <name evidence="2" type="ORF">U9M48_020305</name>
</gene>
<feature type="compositionally biased region" description="Basic residues" evidence="1">
    <location>
        <begin position="17"/>
        <end position="27"/>
    </location>
</feature>
<evidence type="ECO:0000313" key="3">
    <source>
        <dbReference type="Proteomes" id="UP001341281"/>
    </source>
</evidence>
<dbReference type="EMBL" id="CP144748">
    <property type="protein sequence ID" value="WVZ71760.1"/>
    <property type="molecule type" value="Genomic_DNA"/>
</dbReference>